<evidence type="ECO:0000256" key="1">
    <source>
        <dbReference type="ARBA" id="ARBA00023015"/>
    </source>
</evidence>
<name>A0ABT5KTT3_9BURK</name>
<feature type="domain" description="HTH araC/xylS-type" evidence="4">
    <location>
        <begin position="232"/>
        <end position="333"/>
    </location>
</feature>
<evidence type="ECO:0000259" key="4">
    <source>
        <dbReference type="PROSITE" id="PS01124"/>
    </source>
</evidence>
<dbReference type="PANTHER" id="PTHR47894">
    <property type="entry name" value="HTH-TYPE TRANSCRIPTIONAL REGULATOR GADX"/>
    <property type="match status" value="1"/>
</dbReference>
<dbReference type="InterPro" id="IPR009057">
    <property type="entry name" value="Homeodomain-like_sf"/>
</dbReference>
<keyword evidence="3" id="KW-0804">Transcription</keyword>
<protein>
    <submittedName>
        <fullName evidence="5">AraC family transcriptional regulator</fullName>
    </submittedName>
</protein>
<dbReference type="SUPFAM" id="SSF46689">
    <property type="entry name" value="Homeodomain-like"/>
    <property type="match status" value="1"/>
</dbReference>
<evidence type="ECO:0000256" key="2">
    <source>
        <dbReference type="ARBA" id="ARBA00023125"/>
    </source>
</evidence>
<dbReference type="Gene3D" id="1.10.10.60">
    <property type="entry name" value="Homeodomain-like"/>
    <property type="match status" value="1"/>
</dbReference>
<dbReference type="RefSeq" id="WP_273597461.1">
    <property type="nucleotide sequence ID" value="NZ_JAQQXS010000012.1"/>
</dbReference>
<dbReference type="PROSITE" id="PS01124">
    <property type="entry name" value="HTH_ARAC_FAMILY_2"/>
    <property type="match status" value="1"/>
</dbReference>
<dbReference type="Proteomes" id="UP001219862">
    <property type="component" value="Unassembled WGS sequence"/>
</dbReference>
<dbReference type="EMBL" id="JAQQXS010000012">
    <property type="protein sequence ID" value="MDC8786348.1"/>
    <property type="molecule type" value="Genomic_DNA"/>
</dbReference>
<keyword evidence="6" id="KW-1185">Reference proteome</keyword>
<accession>A0ABT5KTT3</accession>
<dbReference type="InterPro" id="IPR032687">
    <property type="entry name" value="AraC-type_N"/>
</dbReference>
<keyword evidence="1" id="KW-0805">Transcription regulation</keyword>
<dbReference type="PANTHER" id="PTHR47894:SF1">
    <property type="entry name" value="HTH-TYPE TRANSCRIPTIONAL REGULATOR VQSM"/>
    <property type="match status" value="1"/>
</dbReference>
<gene>
    <name evidence="5" type="ORF">PRZ01_14255</name>
</gene>
<evidence type="ECO:0000313" key="5">
    <source>
        <dbReference type="EMBL" id="MDC8786348.1"/>
    </source>
</evidence>
<dbReference type="Pfam" id="PF12625">
    <property type="entry name" value="Arabinose_bd"/>
    <property type="match status" value="1"/>
</dbReference>
<sequence>MIRPPTTIPIAYVHAMLEAVRARGIALDCFLADAGIVPELLAQSSSRVTVEQYIELFKSLVNRLDDDLLGLQSRALKRGSFVLMARSAIGAPTLEVAIRRIARTYRLLQDDVLIKTVRDGALAGVTLHYTDPSAKWPNFLPELLLRVLWQLIAWLAGGKLRVARFDFAFAPPYYADTYAQAFPGKLAFNCEQSGFWFDASYLQNRVRQDEQSLFNYLSNAQKNVFMPQKSTDAMSADVRRHLQRRLPEWSDLVATAEALHISSATLQRRLAAEGTTFRVLKDSLRRDMAIVRLNTSSIPLEALALELGFADSASFQRAFKNWTGCAPGTYRRQEAVKGLPR</sequence>
<evidence type="ECO:0000256" key="3">
    <source>
        <dbReference type="ARBA" id="ARBA00023163"/>
    </source>
</evidence>
<proteinExistence type="predicted"/>
<organism evidence="5 6">
    <name type="scientific">Roseateles koreensis</name>
    <dbReference type="NCBI Taxonomy" id="2987526"/>
    <lineage>
        <taxon>Bacteria</taxon>
        <taxon>Pseudomonadati</taxon>
        <taxon>Pseudomonadota</taxon>
        <taxon>Betaproteobacteria</taxon>
        <taxon>Burkholderiales</taxon>
        <taxon>Sphaerotilaceae</taxon>
        <taxon>Roseateles</taxon>
    </lineage>
</organism>
<dbReference type="InterPro" id="IPR018060">
    <property type="entry name" value="HTH_AraC"/>
</dbReference>
<reference evidence="5 6" key="1">
    <citation type="submission" date="2022-10" db="EMBL/GenBank/DDBJ databases">
        <title>paucibacter sp. hw8 Genome sequencing.</title>
        <authorList>
            <person name="Park S."/>
        </authorList>
    </citation>
    <scope>NUCLEOTIDE SEQUENCE [LARGE SCALE GENOMIC DNA]</scope>
    <source>
        <strain evidence="6">hw8</strain>
    </source>
</reference>
<dbReference type="SMART" id="SM00342">
    <property type="entry name" value="HTH_ARAC"/>
    <property type="match status" value="1"/>
</dbReference>
<keyword evidence="2" id="KW-0238">DNA-binding</keyword>
<dbReference type="Pfam" id="PF12833">
    <property type="entry name" value="HTH_18"/>
    <property type="match status" value="1"/>
</dbReference>
<comment type="caution">
    <text evidence="5">The sequence shown here is derived from an EMBL/GenBank/DDBJ whole genome shotgun (WGS) entry which is preliminary data.</text>
</comment>
<evidence type="ECO:0000313" key="6">
    <source>
        <dbReference type="Proteomes" id="UP001219862"/>
    </source>
</evidence>